<proteinExistence type="predicted"/>
<dbReference type="InterPro" id="IPR009081">
    <property type="entry name" value="PP-bd_ACP"/>
</dbReference>
<dbReference type="InterPro" id="IPR036291">
    <property type="entry name" value="NAD(P)-bd_dom_sf"/>
</dbReference>
<dbReference type="EMBL" id="PNEN01001797">
    <property type="protein sequence ID" value="PPJ49897.1"/>
    <property type="molecule type" value="Genomic_DNA"/>
</dbReference>
<dbReference type="AlphaFoldDB" id="A0A2S6BQY6"/>
<accession>A0A2S6BQY6</accession>
<dbReference type="PANTHER" id="PTHR43439:SF2">
    <property type="entry name" value="ENZYME, PUTATIVE (JCVI)-RELATED"/>
    <property type="match status" value="1"/>
</dbReference>
<dbReference type="Proteomes" id="UP000237631">
    <property type="component" value="Unassembled WGS sequence"/>
</dbReference>
<dbReference type="Gene3D" id="3.40.50.720">
    <property type="entry name" value="NAD(P)-binding Rossmann-like Domain"/>
    <property type="match status" value="1"/>
</dbReference>
<dbReference type="Pfam" id="PF23562">
    <property type="entry name" value="AMP-binding_C_3"/>
    <property type="match status" value="1"/>
</dbReference>
<dbReference type="SUPFAM" id="SSF56801">
    <property type="entry name" value="Acetyl-CoA synthetase-like"/>
    <property type="match status" value="1"/>
</dbReference>
<dbReference type="PANTHER" id="PTHR43439">
    <property type="entry name" value="PHENYLACETATE-COENZYME A LIGASE"/>
    <property type="match status" value="1"/>
</dbReference>
<protein>
    <recommendedName>
        <fullName evidence="3">Carrier domain-containing protein</fullName>
    </recommendedName>
</protein>
<dbReference type="PROSITE" id="PS50075">
    <property type="entry name" value="CARRIER"/>
    <property type="match status" value="1"/>
</dbReference>
<dbReference type="Gene3D" id="1.10.1200.10">
    <property type="entry name" value="ACP-like"/>
    <property type="match status" value="1"/>
</dbReference>
<keyword evidence="2" id="KW-0597">Phosphoprotein</keyword>
<evidence type="ECO:0000259" key="3">
    <source>
        <dbReference type="PROSITE" id="PS50075"/>
    </source>
</evidence>
<dbReference type="InterPro" id="IPR042099">
    <property type="entry name" value="ANL_N_sf"/>
</dbReference>
<dbReference type="STRING" id="357750.A0A2S6BQY6"/>
<keyword evidence="5" id="KW-1185">Reference proteome</keyword>
<feature type="domain" description="Carrier" evidence="3">
    <location>
        <begin position="555"/>
        <end position="634"/>
    </location>
</feature>
<reference evidence="5" key="1">
    <citation type="journal article" date="2017" name="bioRxiv">
        <title>Conservation of a gene cluster reveals novel cercosporin biosynthetic mechanisms and extends production to the genus Colletotrichum.</title>
        <authorList>
            <person name="de Jonge R."/>
            <person name="Ebert M.K."/>
            <person name="Huitt-Roehl C.R."/>
            <person name="Pal P."/>
            <person name="Suttle J.C."/>
            <person name="Spanner R.E."/>
            <person name="Neubauer J.D."/>
            <person name="Jurick W.M.II."/>
            <person name="Stott K.A."/>
            <person name="Secor G.A."/>
            <person name="Thomma B.P.H.J."/>
            <person name="Van de Peer Y."/>
            <person name="Townsend C.A."/>
            <person name="Bolton M.D."/>
        </authorList>
    </citation>
    <scope>NUCLEOTIDE SEQUENCE [LARGE SCALE GENOMIC DNA]</scope>
    <source>
        <strain evidence="5">CBS538.71</strain>
    </source>
</reference>
<dbReference type="SUPFAM" id="SSF51735">
    <property type="entry name" value="NAD(P)-binding Rossmann-fold domains"/>
    <property type="match status" value="1"/>
</dbReference>
<name>A0A2S6BQY6_9PEZI</name>
<dbReference type="OrthoDB" id="429813at2759"/>
<gene>
    <name evidence="4" type="ORF">CBER1_04982</name>
</gene>
<dbReference type="InterPro" id="IPR036736">
    <property type="entry name" value="ACP-like_sf"/>
</dbReference>
<keyword evidence="1" id="KW-0596">Phosphopantetheine</keyword>
<dbReference type="Pfam" id="PF00501">
    <property type="entry name" value="AMP-binding"/>
    <property type="match status" value="1"/>
</dbReference>
<dbReference type="InterPro" id="IPR051414">
    <property type="entry name" value="Adenylate-forming_Reductase"/>
</dbReference>
<sequence length="1083" mass="119041">MPDPTYFTCTLGQAISYKENDDFTNINNFIRRAAETDPETPAVGFYIPSKDVNQEWQTRILNFKELLRGSCAAARLVSKSVSIPEGETVGLLSSSTPEFLFAWLGLIRLGHAILLIAPQCSPTAIAGLCKQCNVKKLFHDQAYTDLAANSSNGELATHLLPFSAQESPFELAQQPLTEPVPDSNAARNDTAYLHHSSGTSSSVPKPIPQTHYGGAGAYARFHGTKHATFTTTPLYHGGVADSFRAWTSRALIWLFPGKDVPITGSNIIKCLEVSAKTDAPPVKYFASVPYVLEMMAAEDKGMDFLRGMDIVAIGGAALPSQVGDRLVDQGVNLISRMGSAECGFLMSSHRDYGRDREWEYLRPDGEVNFEERDDGLYELVVPPTWPFISKVDKVSEDGSFATRDLFKRHPTIPNAWRYDSRADSQLTLITGKKFDPAPLEDALAVKSSSVQDVLIFGNGRPCPGALVFRSSAAADVSDEDLLKDFTPAVEEVNRDSQGHARIPKSMLVPMPYAEKPLEKSSKGTVLRKIAEERYASEIEQAYEKEPSGKVDVADDDVESFVSDVVSSIVSTTNAQSKLESDTDLFAYGVDSVACVQIRHAVSRLLPQGSKRLPLTIVQDTGSINQLSKVLIDLRHDRDPEPSSTHEQTKLMRSFVKKYSQLDAPIAAQLHQSTLTPPRTPSPTQTEPRRTILLTGTTGSLGSHLLCQHVARSEVSRIHVLVRGASQQAAEERVRKALVSRKLPVPADFERKVMIHISNLSASRLGLAADVYAKLAEEVDIIFHLAWAVDFILPLRGFRQHFAGLQNLLNLSLQHSKYGASPGSSKAAQLIFCSSTASVAPYGQIRAGEEVPEEVQADAQYSGTIGYSRSKWVAENICLEAVKVHPELANAVSVVRVGQLSGDTVNGVWNKSEAYPLMMSSAKVTRCLPDLPHESVGWLPVDTAAQAFIELGLSQQSKNTEHSSRKEDVQVVHLLNQDRTTTWKMLLDWLANAEGIKAVSPREWLAKLEDMSAPGNEDESHASLKLLDFWRSAYGRDASSEEDSLGPTVFQTKETLRVMPVLSSVQPVNEDYAIKLWRWIRDSV</sequence>
<dbReference type="InterPro" id="IPR006162">
    <property type="entry name" value="Ppantetheine_attach_site"/>
</dbReference>
<evidence type="ECO:0000256" key="1">
    <source>
        <dbReference type="ARBA" id="ARBA00022450"/>
    </source>
</evidence>
<dbReference type="InterPro" id="IPR000873">
    <property type="entry name" value="AMP-dep_synth/lig_dom"/>
</dbReference>
<organism evidence="4 5">
    <name type="scientific">Cercospora berteroae</name>
    <dbReference type="NCBI Taxonomy" id="357750"/>
    <lineage>
        <taxon>Eukaryota</taxon>
        <taxon>Fungi</taxon>
        <taxon>Dikarya</taxon>
        <taxon>Ascomycota</taxon>
        <taxon>Pezizomycotina</taxon>
        <taxon>Dothideomycetes</taxon>
        <taxon>Dothideomycetidae</taxon>
        <taxon>Mycosphaerellales</taxon>
        <taxon>Mycosphaerellaceae</taxon>
        <taxon>Cercospora</taxon>
    </lineage>
</organism>
<dbReference type="Gene3D" id="3.40.50.12780">
    <property type="entry name" value="N-terminal domain of ligase-like"/>
    <property type="match status" value="1"/>
</dbReference>
<dbReference type="Pfam" id="PF07993">
    <property type="entry name" value="NAD_binding_4"/>
    <property type="match status" value="1"/>
</dbReference>
<dbReference type="PROSITE" id="PS00012">
    <property type="entry name" value="PHOSPHOPANTETHEINE"/>
    <property type="match status" value="1"/>
</dbReference>
<evidence type="ECO:0000313" key="5">
    <source>
        <dbReference type="Proteomes" id="UP000237631"/>
    </source>
</evidence>
<comment type="caution">
    <text evidence="4">The sequence shown here is derived from an EMBL/GenBank/DDBJ whole genome shotgun (WGS) entry which is preliminary data.</text>
</comment>
<dbReference type="SUPFAM" id="SSF47336">
    <property type="entry name" value="ACP-like"/>
    <property type="match status" value="1"/>
</dbReference>
<evidence type="ECO:0000256" key="2">
    <source>
        <dbReference type="ARBA" id="ARBA00022553"/>
    </source>
</evidence>
<dbReference type="InterPro" id="IPR013120">
    <property type="entry name" value="FAR_NAD-bd"/>
</dbReference>
<evidence type="ECO:0000313" key="4">
    <source>
        <dbReference type="EMBL" id="PPJ49897.1"/>
    </source>
</evidence>